<dbReference type="Proteomes" id="UP001165960">
    <property type="component" value="Unassembled WGS sequence"/>
</dbReference>
<sequence>MDTFEVAIRDLKKRRDKCMPLSEFQANNEGKPFEKIKFYGKDIDCPPKWHSLAKKFLPPHLHYLDANDISRNSF</sequence>
<evidence type="ECO:0000313" key="1">
    <source>
        <dbReference type="EMBL" id="KAJ9059284.1"/>
    </source>
</evidence>
<name>A0ACC2SAB4_9FUNG</name>
<organism evidence="1 2">
    <name type="scientific">Entomophthora muscae</name>
    <dbReference type="NCBI Taxonomy" id="34485"/>
    <lineage>
        <taxon>Eukaryota</taxon>
        <taxon>Fungi</taxon>
        <taxon>Fungi incertae sedis</taxon>
        <taxon>Zoopagomycota</taxon>
        <taxon>Entomophthoromycotina</taxon>
        <taxon>Entomophthoromycetes</taxon>
        <taxon>Entomophthorales</taxon>
        <taxon>Entomophthoraceae</taxon>
        <taxon>Entomophthora</taxon>
    </lineage>
</organism>
<evidence type="ECO:0000313" key="2">
    <source>
        <dbReference type="Proteomes" id="UP001165960"/>
    </source>
</evidence>
<accession>A0ACC2SAB4</accession>
<dbReference type="EMBL" id="QTSX02005689">
    <property type="protein sequence ID" value="KAJ9059284.1"/>
    <property type="molecule type" value="Genomic_DNA"/>
</dbReference>
<proteinExistence type="predicted"/>
<comment type="caution">
    <text evidence="1">The sequence shown here is derived from an EMBL/GenBank/DDBJ whole genome shotgun (WGS) entry which is preliminary data.</text>
</comment>
<protein>
    <submittedName>
        <fullName evidence="1">Uncharacterized protein</fullName>
    </submittedName>
</protein>
<gene>
    <name evidence="1" type="ORF">DSO57_1003901</name>
</gene>
<reference evidence="1" key="1">
    <citation type="submission" date="2022-04" db="EMBL/GenBank/DDBJ databases">
        <title>Genome of the entomopathogenic fungus Entomophthora muscae.</title>
        <authorList>
            <person name="Elya C."/>
            <person name="Lovett B.R."/>
            <person name="Lee E."/>
            <person name="Macias A.M."/>
            <person name="Hajek A.E."/>
            <person name="De Bivort B.L."/>
            <person name="Kasson M.T."/>
            <person name="De Fine Licht H.H."/>
            <person name="Stajich J.E."/>
        </authorList>
    </citation>
    <scope>NUCLEOTIDE SEQUENCE</scope>
    <source>
        <strain evidence="1">Berkeley</strain>
    </source>
</reference>
<keyword evidence="2" id="KW-1185">Reference proteome</keyword>